<dbReference type="Gene3D" id="1.10.260.40">
    <property type="entry name" value="lambda repressor-like DNA-binding domains"/>
    <property type="match status" value="1"/>
</dbReference>
<keyword evidence="3" id="KW-1185">Reference proteome</keyword>
<reference evidence="3" key="1">
    <citation type="submission" date="2016-06" db="EMBL/GenBank/DDBJ databases">
        <authorList>
            <person name="Varghese N."/>
        </authorList>
    </citation>
    <scope>NUCLEOTIDE SEQUENCE [LARGE SCALE GENOMIC DNA]</scope>
    <source>
        <strain evidence="3">DSM 45555</strain>
    </source>
</reference>
<evidence type="ECO:0000313" key="3">
    <source>
        <dbReference type="Proteomes" id="UP000198551"/>
    </source>
</evidence>
<dbReference type="SUPFAM" id="SSF47413">
    <property type="entry name" value="lambda repressor-like DNA-binding domains"/>
    <property type="match status" value="1"/>
</dbReference>
<gene>
    <name evidence="2" type="ORF">GA0070215_11456</name>
</gene>
<dbReference type="GO" id="GO:0003677">
    <property type="term" value="F:DNA binding"/>
    <property type="evidence" value="ECO:0007669"/>
    <property type="project" value="InterPro"/>
</dbReference>
<feature type="domain" description="HTH cro/C1-type" evidence="1">
    <location>
        <begin position="35"/>
        <end position="92"/>
    </location>
</feature>
<protein>
    <submittedName>
        <fullName evidence="2">Helix-turn-helix</fullName>
    </submittedName>
</protein>
<dbReference type="EMBL" id="FMCV01000014">
    <property type="protein sequence ID" value="SCF27222.1"/>
    <property type="molecule type" value="Genomic_DNA"/>
</dbReference>
<dbReference type="SMART" id="SM00530">
    <property type="entry name" value="HTH_XRE"/>
    <property type="match status" value="1"/>
</dbReference>
<dbReference type="InterPro" id="IPR010982">
    <property type="entry name" value="Lambda_DNA-bd_dom_sf"/>
</dbReference>
<evidence type="ECO:0000313" key="2">
    <source>
        <dbReference type="EMBL" id="SCF27222.1"/>
    </source>
</evidence>
<accession>A0A1C4Z2F3</accession>
<evidence type="ECO:0000259" key="1">
    <source>
        <dbReference type="PROSITE" id="PS50943"/>
    </source>
</evidence>
<sequence length="161" mass="17943">MPSQPLGTDWPYRHGVTETTNARKIAFATFVRRALDDARALRAWSGTEVSRRTGVSRQTINRWVRGDWASDPEAERVVAFCEGLGLEPAAAFTALGWDRAAGLRTTPTPPAMDPDVEALLRRLVDPNVSDAEKFHIRETIRYLAYRPTLPDVARNRGKQAG</sequence>
<dbReference type="Pfam" id="PF01381">
    <property type="entry name" value="HTH_3"/>
    <property type="match status" value="1"/>
</dbReference>
<dbReference type="Proteomes" id="UP000198551">
    <property type="component" value="Unassembled WGS sequence"/>
</dbReference>
<dbReference type="AlphaFoldDB" id="A0A1C4Z2F3"/>
<dbReference type="PROSITE" id="PS50943">
    <property type="entry name" value="HTH_CROC1"/>
    <property type="match status" value="1"/>
</dbReference>
<proteinExistence type="predicted"/>
<dbReference type="CDD" id="cd00093">
    <property type="entry name" value="HTH_XRE"/>
    <property type="match status" value="1"/>
</dbReference>
<dbReference type="InterPro" id="IPR001387">
    <property type="entry name" value="Cro/C1-type_HTH"/>
</dbReference>
<organism evidence="2 3">
    <name type="scientific">Micromonospora marina</name>
    <dbReference type="NCBI Taxonomy" id="307120"/>
    <lineage>
        <taxon>Bacteria</taxon>
        <taxon>Bacillati</taxon>
        <taxon>Actinomycetota</taxon>
        <taxon>Actinomycetes</taxon>
        <taxon>Micromonosporales</taxon>
        <taxon>Micromonosporaceae</taxon>
        <taxon>Micromonospora</taxon>
    </lineage>
</organism>
<name>A0A1C4Z2F3_9ACTN</name>